<evidence type="ECO:0000313" key="2">
    <source>
        <dbReference type="EMBL" id="GHB62515.1"/>
    </source>
</evidence>
<dbReference type="Proteomes" id="UP000598271">
    <property type="component" value="Unassembled WGS sequence"/>
</dbReference>
<name>A0A8J3D5E9_9BACT</name>
<evidence type="ECO:0000313" key="3">
    <source>
        <dbReference type="Proteomes" id="UP000598271"/>
    </source>
</evidence>
<protein>
    <recommendedName>
        <fullName evidence="1">YdhG-like domain-containing protein</fullName>
    </recommendedName>
</protein>
<keyword evidence="3" id="KW-1185">Reference proteome</keyword>
<gene>
    <name evidence="2" type="ORF">GCM10007390_15420</name>
</gene>
<accession>A0A8J3D5E9</accession>
<reference evidence="2 3" key="1">
    <citation type="journal article" date="2014" name="Int. J. Syst. Evol. Microbiol.">
        <title>Complete genome sequence of Corynebacterium casei LMG S-19264T (=DSM 44701T), isolated from a smear-ripened cheese.</title>
        <authorList>
            <consortium name="US DOE Joint Genome Institute (JGI-PGF)"/>
            <person name="Walter F."/>
            <person name="Albersmeier A."/>
            <person name="Kalinowski J."/>
            <person name="Ruckert C."/>
        </authorList>
    </citation>
    <scope>NUCLEOTIDE SEQUENCE [LARGE SCALE GENOMIC DNA]</scope>
    <source>
        <strain evidence="2 3">KCTC 12866</strain>
    </source>
</reference>
<dbReference type="AlphaFoldDB" id="A0A8J3D5E9"/>
<organism evidence="2 3">
    <name type="scientific">Persicitalea jodogahamensis</name>
    <dbReference type="NCBI Taxonomy" id="402147"/>
    <lineage>
        <taxon>Bacteria</taxon>
        <taxon>Pseudomonadati</taxon>
        <taxon>Bacteroidota</taxon>
        <taxon>Cytophagia</taxon>
        <taxon>Cytophagales</taxon>
        <taxon>Spirosomataceae</taxon>
        <taxon>Persicitalea</taxon>
    </lineage>
</organism>
<evidence type="ECO:0000259" key="1">
    <source>
        <dbReference type="Pfam" id="PF08818"/>
    </source>
</evidence>
<dbReference type="RefSeq" id="WP_308439270.1">
    <property type="nucleotide sequence ID" value="NZ_BMXF01000001.1"/>
</dbReference>
<dbReference type="Gene3D" id="3.90.1150.200">
    <property type="match status" value="1"/>
</dbReference>
<dbReference type="InterPro" id="IPR014922">
    <property type="entry name" value="YdhG-like"/>
</dbReference>
<feature type="domain" description="YdhG-like" evidence="1">
    <location>
        <begin position="21"/>
        <end position="84"/>
    </location>
</feature>
<sequence length="86" mass="9479">MNTGKPKNIDEYIAGFPEDTQQLLGQIRSRIKAAAPDAAGKISYGMPTFTLNGKSLVHFAAFKNHIGFYPTPAGVKSFEEELSRYK</sequence>
<dbReference type="EMBL" id="BMXF01000001">
    <property type="protein sequence ID" value="GHB62515.1"/>
    <property type="molecule type" value="Genomic_DNA"/>
</dbReference>
<proteinExistence type="predicted"/>
<comment type="caution">
    <text evidence="2">The sequence shown here is derived from an EMBL/GenBank/DDBJ whole genome shotgun (WGS) entry which is preliminary data.</text>
</comment>
<dbReference type="SUPFAM" id="SSF159888">
    <property type="entry name" value="YdhG-like"/>
    <property type="match status" value="1"/>
</dbReference>
<dbReference type="Pfam" id="PF08818">
    <property type="entry name" value="DUF1801"/>
    <property type="match status" value="1"/>
</dbReference>